<dbReference type="EMBL" id="MU394331">
    <property type="protein sequence ID" value="KAI6084916.1"/>
    <property type="molecule type" value="Genomic_DNA"/>
</dbReference>
<name>A0ACC0CWN1_9PEZI</name>
<gene>
    <name evidence="1" type="ORF">F4821DRAFT_241873</name>
</gene>
<keyword evidence="1" id="KW-0808">Transferase</keyword>
<protein>
    <submittedName>
        <fullName evidence="1">Acyltransferase</fullName>
    </submittedName>
</protein>
<accession>A0ACC0CWN1</accession>
<keyword evidence="2" id="KW-1185">Reference proteome</keyword>
<keyword evidence="1" id="KW-0012">Acyltransferase</keyword>
<organism evidence="1 2">
    <name type="scientific">Hypoxylon rubiginosum</name>
    <dbReference type="NCBI Taxonomy" id="110542"/>
    <lineage>
        <taxon>Eukaryota</taxon>
        <taxon>Fungi</taxon>
        <taxon>Dikarya</taxon>
        <taxon>Ascomycota</taxon>
        <taxon>Pezizomycotina</taxon>
        <taxon>Sordariomycetes</taxon>
        <taxon>Xylariomycetidae</taxon>
        <taxon>Xylariales</taxon>
        <taxon>Hypoxylaceae</taxon>
        <taxon>Hypoxylon</taxon>
    </lineage>
</organism>
<proteinExistence type="predicted"/>
<reference evidence="1 2" key="1">
    <citation type="journal article" date="2022" name="New Phytol.">
        <title>Ecological generalism drives hyperdiversity of secondary metabolite gene clusters in xylarialean endophytes.</title>
        <authorList>
            <person name="Franco M.E.E."/>
            <person name="Wisecaver J.H."/>
            <person name="Arnold A.E."/>
            <person name="Ju Y.M."/>
            <person name="Slot J.C."/>
            <person name="Ahrendt S."/>
            <person name="Moore L.P."/>
            <person name="Eastman K.E."/>
            <person name="Scott K."/>
            <person name="Konkel Z."/>
            <person name="Mondo S.J."/>
            <person name="Kuo A."/>
            <person name="Hayes R.D."/>
            <person name="Haridas S."/>
            <person name="Andreopoulos B."/>
            <person name="Riley R."/>
            <person name="LaButti K."/>
            <person name="Pangilinan J."/>
            <person name="Lipzen A."/>
            <person name="Amirebrahimi M."/>
            <person name="Yan J."/>
            <person name="Adam C."/>
            <person name="Keymanesh K."/>
            <person name="Ng V."/>
            <person name="Louie K."/>
            <person name="Northen T."/>
            <person name="Drula E."/>
            <person name="Henrissat B."/>
            <person name="Hsieh H.M."/>
            <person name="Youens-Clark K."/>
            <person name="Lutzoni F."/>
            <person name="Miadlikowska J."/>
            <person name="Eastwood D.C."/>
            <person name="Hamelin R.C."/>
            <person name="Grigoriev I.V."/>
            <person name="U'Ren J.M."/>
        </authorList>
    </citation>
    <scope>NUCLEOTIDE SEQUENCE [LARGE SCALE GENOMIC DNA]</scope>
    <source>
        <strain evidence="1 2">ER1909</strain>
    </source>
</reference>
<evidence type="ECO:0000313" key="2">
    <source>
        <dbReference type="Proteomes" id="UP001497680"/>
    </source>
</evidence>
<dbReference type="Proteomes" id="UP001497680">
    <property type="component" value="Unassembled WGS sequence"/>
</dbReference>
<evidence type="ECO:0000313" key="1">
    <source>
        <dbReference type="EMBL" id="KAI6084916.1"/>
    </source>
</evidence>
<comment type="caution">
    <text evidence="1">The sequence shown here is derived from an EMBL/GenBank/DDBJ whole genome shotgun (WGS) entry which is preliminary data.</text>
</comment>
<sequence>MPKVEEYRLHPTGWENDPEQESFRLSALDYLAASTYNNYALFFKLDEGVDKTKIAAALKEALERTLAQARHLVGTIEKNEHGDHSFVKKKDSTVGFVVQHLDSPEDNFISFSELEEAQFVSSKLGDKIPLLSWHGLTYGERPECHPDASPFVSAFQANFIPGGLIFNMHHHHYANDVMGWASFAHQLADNCASIVKGTPAPGWDMECVHHTRFIAPEVAEEAKVDGPPAPTRYPHPPSAALLLHLPKSKAAELKKLCSPTDGSWISTYDAFSAFLWRYLSKHRATLYNSPPDESSLWGEAVNMRPRLNPREPERIQRNVFYASVTATAPTKLTNAEVISELPLPALASYIRGLTNATTEEALGKALEAVAPIRDKTSLFIRIDSFPPLTIIMTDWRDTKICDADFGFSRPVAFRHLFAAKIDEGLAIVYPPRNNGNPDEGCEFMIPFEHSLVRQLTEDPEFSKYFEFRGYETVLVEDIPETMSAPMKIQ</sequence>